<dbReference type="PROSITE" id="PS50011">
    <property type="entry name" value="PROTEIN_KINASE_DOM"/>
    <property type="match status" value="1"/>
</dbReference>
<dbReference type="Pfam" id="PF01419">
    <property type="entry name" value="Jacalin"/>
    <property type="match status" value="1"/>
</dbReference>
<dbReference type="GO" id="GO:0030246">
    <property type="term" value="F:carbohydrate binding"/>
    <property type="evidence" value="ECO:0007669"/>
    <property type="project" value="InterPro"/>
</dbReference>
<evidence type="ECO:0000259" key="2">
    <source>
        <dbReference type="PROSITE" id="PS50011"/>
    </source>
</evidence>
<dbReference type="InterPro" id="IPR051681">
    <property type="entry name" value="Ser/Thr_Kinases-Pseudokinases"/>
</dbReference>
<dbReference type="GO" id="GO:0004674">
    <property type="term" value="F:protein serine/threonine kinase activity"/>
    <property type="evidence" value="ECO:0000318"/>
    <property type="project" value="GO_Central"/>
</dbReference>
<dbReference type="PROSITE" id="PS51752">
    <property type="entry name" value="JACALIN_LECTIN"/>
    <property type="match status" value="1"/>
</dbReference>
<dbReference type="EMBL" id="ABEU02000002">
    <property type="status" value="NOT_ANNOTATED_CDS"/>
    <property type="molecule type" value="Genomic_DNA"/>
</dbReference>
<dbReference type="SUPFAM" id="SSF51101">
    <property type="entry name" value="Mannose-binding lectins"/>
    <property type="match status" value="1"/>
</dbReference>
<keyword evidence="1" id="KW-0067">ATP-binding</keyword>
<dbReference type="AlphaFoldDB" id="A0A7I4D6J8"/>
<dbReference type="CDD" id="cd09612">
    <property type="entry name" value="Jacalin"/>
    <property type="match status" value="1"/>
</dbReference>
<dbReference type="Gene3D" id="2.100.10.30">
    <property type="entry name" value="Jacalin-like lectin domain"/>
    <property type="match status" value="1"/>
</dbReference>
<dbReference type="Pfam" id="PF07714">
    <property type="entry name" value="PK_Tyr_Ser-Thr"/>
    <property type="match status" value="1"/>
</dbReference>
<dbReference type="SMART" id="SM00220">
    <property type="entry name" value="S_TKc"/>
    <property type="match status" value="1"/>
</dbReference>
<evidence type="ECO:0008006" key="6">
    <source>
        <dbReference type="Google" id="ProtNLM"/>
    </source>
</evidence>
<sequence length="921" mass="102150">MINHVVSCGDENPVWHLPPSIWRADGDAVGLTPTSSGCCTIYIAAHWSRYVFDQNSLHSRSTLVSSNPSRNWLSHQILMDTSALSYSTDSEKYLAPSYNTHSENVSGVLPSYSSAPSSIDYTSEKSEAPMLTYSSLPTSASSGDGQGTVVNTALFYTSSTLSSIDYGPQNVSDAQMLAYSSSPASGSFENGQSSTASTVPFYFLAPPADSSAATGSMNRADQEAPSYAAVPSTYGDDATIKVQSHSLSQRITKNIRSLFRFFPVEEVPNAEKVINNCRETVQNSAKFWSTIGERRADHYLNWHQCDFLVRRLIATDSTLAAIQQSPLLGENTLPALQELHQSLRDAKMLMEMSHITTTQWLGAAMKQGDLKETFSHLLYDIQWHTSVLQSILVENSKESSVEFDPTLCDCRLSAGDELELLTAMKKDEEKLSNRLSAAVEHLGASKAEGKFAGKLHEKIVAHSPDLIFVNLDDLDLDGGEIGRGSFGVVKDSKFLDCECVVKVLEDFPTSAIEQEMDAIKKLGNHPHIVRLFCYSKTDPESKFYLVLEQLQMDLKKALRLEKKKLPLVEAVSLMLQIGEGMKYMHGKGVAHRGLKPENVLVNLERSSGVSRIRSVKIADFGTTKAADRTQTNTINIGTTKYMAPEVMTQEGKPKKVRLNLLKADVYSFAIMSIEILTGSYPYDFDNMAIRERSKAGERPILRKLSADCPLRLTTLLTKCWAGIPHERPLFPEICRELRYIKGLLLKGDEQKLQTQIPGPLRPMEGVKLQGPWGDPKNGRDFFDMATSIKGITLRYSTRPGIVGLLKVTYEILHKTFEKESYVMDKGHGQYNEKIEFKPEIEYIKQISGFVSELDVKTQNSTRITIKIVSSLTIHTNLQTYGPFGEERGMKFTSDEGSRVIGFYGRAGNMLDSLGVVTIPDV</sequence>
<reference evidence="4 5" key="2">
    <citation type="journal article" date="2018" name="Plant J.">
        <title>The Physcomitrella patens chromosome-scale assembly reveals moss genome structure and evolution.</title>
        <authorList>
            <person name="Lang D."/>
            <person name="Ullrich K.K."/>
            <person name="Murat F."/>
            <person name="Fuchs J."/>
            <person name="Jenkins J."/>
            <person name="Haas F.B."/>
            <person name="Piednoel M."/>
            <person name="Gundlach H."/>
            <person name="Van Bel M."/>
            <person name="Meyberg R."/>
            <person name="Vives C."/>
            <person name="Morata J."/>
            <person name="Symeonidi A."/>
            <person name="Hiss M."/>
            <person name="Muchero W."/>
            <person name="Kamisugi Y."/>
            <person name="Saleh O."/>
            <person name="Blanc G."/>
            <person name="Decker E.L."/>
            <person name="van Gessel N."/>
            <person name="Grimwood J."/>
            <person name="Hayes R.D."/>
            <person name="Graham S.W."/>
            <person name="Gunter L.E."/>
            <person name="McDaniel S.F."/>
            <person name="Hoernstein S.N.W."/>
            <person name="Larsson A."/>
            <person name="Li F.W."/>
            <person name="Perroud P.F."/>
            <person name="Phillips J."/>
            <person name="Ranjan P."/>
            <person name="Rokshar D.S."/>
            <person name="Rothfels C.J."/>
            <person name="Schneider L."/>
            <person name="Shu S."/>
            <person name="Stevenson D.W."/>
            <person name="Thummler F."/>
            <person name="Tillich M."/>
            <person name="Villarreal Aguilar J.C."/>
            <person name="Widiez T."/>
            <person name="Wong G.K."/>
            <person name="Wymore A."/>
            <person name="Zhang Y."/>
            <person name="Zimmer A.D."/>
            <person name="Quatrano R.S."/>
            <person name="Mayer K.F.X."/>
            <person name="Goodstein D."/>
            <person name="Casacuberta J.M."/>
            <person name="Vandepoele K."/>
            <person name="Reski R."/>
            <person name="Cuming A.C."/>
            <person name="Tuskan G.A."/>
            <person name="Maumus F."/>
            <person name="Salse J."/>
            <person name="Schmutz J."/>
            <person name="Rensing S.A."/>
        </authorList>
    </citation>
    <scope>NUCLEOTIDE SEQUENCE [LARGE SCALE GENOMIC DNA]</scope>
    <source>
        <strain evidence="4 5">cv. Gransden 2004</strain>
    </source>
</reference>
<dbReference type="InterPro" id="IPR001229">
    <property type="entry name" value="Jacalin-like_lectin_dom"/>
</dbReference>
<dbReference type="Gramene" id="Pp3c2_180V3.1">
    <property type="protein sequence ID" value="Pp3c2_180V3.1"/>
    <property type="gene ID" value="Pp3c2_180"/>
</dbReference>
<dbReference type="PANTHER" id="PTHR44329">
    <property type="entry name" value="SERINE/THREONINE-PROTEIN KINASE TNNI3K-RELATED"/>
    <property type="match status" value="1"/>
</dbReference>
<evidence type="ECO:0000259" key="3">
    <source>
        <dbReference type="PROSITE" id="PS51752"/>
    </source>
</evidence>
<dbReference type="SMART" id="SM00915">
    <property type="entry name" value="Jacalin"/>
    <property type="match status" value="1"/>
</dbReference>
<dbReference type="InterPro" id="IPR000719">
    <property type="entry name" value="Prot_kinase_dom"/>
</dbReference>
<dbReference type="Gramene" id="Pp3c2_181V3.2">
    <property type="protein sequence ID" value="Pp3c2_181V3.2"/>
    <property type="gene ID" value="Pp3c2_181"/>
</dbReference>
<protein>
    <recommendedName>
        <fullName evidence="6">Protein kinase domain-containing protein</fullName>
    </recommendedName>
</protein>
<dbReference type="GO" id="GO:0005524">
    <property type="term" value="F:ATP binding"/>
    <property type="evidence" value="ECO:0007669"/>
    <property type="project" value="UniProtKB-UniRule"/>
</dbReference>
<dbReference type="InterPro" id="IPR011009">
    <property type="entry name" value="Kinase-like_dom_sf"/>
</dbReference>
<dbReference type="GeneID" id="112275753"/>
<feature type="domain" description="Protein kinase" evidence="2">
    <location>
        <begin position="475"/>
        <end position="740"/>
    </location>
</feature>
<dbReference type="InterPro" id="IPR036404">
    <property type="entry name" value="Jacalin-like_lectin_dom_sf"/>
</dbReference>
<organism evidence="4 5">
    <name type="scientific">Physcomitrium patens</name>
    <name type="common">Spreading-leaved earth moss</name>
    <name type="synonym">Physcomitrella patens</name>
    <dbReference type="NCBI Taxonomy" id="3218"/>
    <lineage>
        <taxon>Eukaryota</taxon>
        <taxon>Viridiplantae</taxon>
        <taxon>Streptophyta</taxon>
        <taxon>Embryophyta</taxon>
        <taxon>Bryophyta</taxon>
        <taxon>Bryophytina</taxon>
        <taxon>Bryopsida</taxon>
        <taxon>Funariidae</taxon>
        <taxon>Funariales</taxon>
        <taxon>Funariaceae</taxon>
        <taxon>Physcomitrium</taxon>
    </lineage>
</organism>
<dbReference type="PROSITE" id="PS00107">
    <property type="entry name" value="PROTEIN_KINASE_ATP"/>
    <property type="match status" value="1"/>
</dbReference>
<dbReference type="InterPro" id="IPR017441">
    <property type="entry name" value="Protein_kinase_ATP_BS"/>
</dbReference>
<accession>A0A7I4D6J8</accession>
<evidence type="ECO:0000313" key="4">
    <source>
        <dbReference type="EnsemblPlants" id="Pp3c2_180V3.1"/>
    </source>
</evidence>
<dbReference type="PANTHER" id="PTHR44329:SF260">
    <property type="entry name" value="PROTEIN KINASE DOMAIN-CONTAINING PROTEIN"/>
    <property type="match status" value="1"/>
</dbReference>
<dbReference type="SUPFAM" id="SSF56112">
    <property type="entry name" value="Protein kinase-like (PK-like)"/>
    <property type="match status" value="1"/>
</dbReference>
<dbReference type="Gene3D" id="1.10.510.10">
    <property type="entry name" value="Transferase(Phosphotransferase) domain 1"/>
    <property type="match status" value="1"/>
</dbReference>
<dbReference type="InterPro" id="IPR033734">
    <property type="entry name" value="Jacalin-like_lectin_dom_plant"/>
</dbReference>
<dbReference type="RefSeq" id="XP_024362147.1">
    <property type="nucleotide sequence ID" value="XM_024506379.2"/>
</dbReference>
<feature type="domain" description="Jacalin-type lectin" evidence="3">
    <location>
        <begin position="766"/>
        <end position="919"/>
    </location>
</feature>
<dbReference type="Proteomes" id="UP000006727">
    <property type="component" value="Chromosome 2"/>
</dbReference>
<keyword evidence="5" id="KW-1185">Reference proteome</keyword>
<reference evidence="4" key="3">
    <citation type="submission" date="2020-12" db="UniProtKB">
        <authorList>
            <consortium name="EnsemblPlants"/>
        </authorList>
    </citation>
    <scope>IDENTIFICATION</scope>
</reference>
<feature type="binding site" evidence="1">
    <location>
        <position position="502"/>
    </location>
    <ligand>
        <name>ATP</name>
        <dbReference type="ChEBI" id="CHEBI:30616"/>
    </ligand>
</feature>
<reference evidence="4 5" key="1">
    <citation type="journal article" date="2008" name="Science">
        <title>The Physcomitrella genome reveals evolutionary insights into the conquest of land by plants.</title>
        <authorList>
            <person name="Rensing S."/>
            <person name="Lang D."/>
            <person name="Zimmer A."/>
            <person name="Terry A."/>
            <person name="Salamov A."/>
            <person name="Shapiro H."/>
            <person name="Nishiyama T."/>
            <person name="Perroud P.-F."/>
            <person name="Lindquist E."/>
            <person name="Kamisugi Y."/>
            <person name="Tanahashi T."/>
            <person name="Sakakibara K."/>
            <person name="Fujita T."/>
            <person name="Oishi K."/>
            <person name="Shin-I T."/>
            <person name="Kuroki Y."/>
            <person name="Toyoda A."/>
            <person name="Suzuki Y."/>
            <person name="Hashimoto A."/>
            <person name="Yamaguchi K."/>
            <person name="Sugano A."/>
            <person name="Kohara Y."/>
            <person name="Fujiyama A."/>
            <person name="Anterola A."/>
            <person name="Aoki S."/>
            <person name="Ashton N."/>
            <person name="Barbazuk W.B."/>
            <person name="Barker E."/>
            <person name="Bennetzen J."/>
            <person name="Bezanilla M."/>
            <person name="Blankenship R."/>
            <person name="Cho S.H."/>
            <person name="Dutcher S."/>
            <person name="Estelle M."/>
            <person name="Fawcett J.A."/>
            <person name="Gundlach H."/>
            <person name="Hanada K."/>
            <person name="Heyl A."/>
            <person name="Hicks K.A."/>
            <person name="Hugh J."/>
            <person name="Lohr M."/>
            <person name="Mayer K."/>
            <person name="Melkozernov A."/>
            <person name="Murata T."/>
            <person name="Nelson D."/>
            <person name="Pils B."/>
            <person name="Prigge M."/>
            <person name="Reiss B."/>
            <person name="Renner T."/>
            <person name="Rombauts S."/>
            <person name="Rushton P."/>
            <person name="Sanderfoot A."/>
            <person name="Schween G."/>
            <person name="Shiu S.-H."/>
            <person name="Stueber K."/>
            <person name="Theodoulou F.L."/>
            <person name="Tu H."/>
            <person name="Van de Peer Y."/>
            <person name="Verrier P.J."/>
            <person name="Waters E."/>
            <person name="Wood A."/>
            <person name="Yang L."/>
            <person name="Cove D."/>
            <person name="Cuming A."/>
            <person name="Hasebe M."/>
            <person name="Lucas S."/>
            <person name="Mishler D.B."/>
            <person name="Reski R."/>
            <person name="Grigoriev I."/>
            <person name="Quatrano R.S."/>
            <person name="Boore J.L."/>
        </authorList>
    </citation>
    <scope>NUCLEOTIDE SEQUENCE [LARGE SCALE GENOMIC DNA]</scope>
    <source>
        <strain evidence="4 5">cv. Gransden 2004</strain>
    </source>
</reference>
<name>A0A7I4D6J8_PHYPA</name>
<dbReference type="EnsemblPlants" id="Pp3c2_181V3.2">
    <property type="protein sequence ID" value="Pp3c2_181V3.2"/>
    <property type="gene ID" value="Pp3c2_181"/>
</dbReference>
<evidence type="ECO:0000256" key="1">
    <source>
        <dbReference type="PROSITE-ProRule" id="PRU10141"/>
    </source>
</evidence>
<dbReference type="KEGG" id="ppp:112275753"/>
<evidence type="ECO:0000313" key="5">
    <source>
        <dbReference type="Proteomes" id="UP000006727"/>
    </source>
</evidence>
<proteinExistence type="predicted"/>
<keyword evidence="1" id="KW-0547">Nucleotide-binding</keyword>
<gene>
    <name evidence="4" type="primary">LOC112275753</name>
</gene>
<dbReference type="GO" id="GO:0007165">
    <property type="term" value="P:signal transduction"/>
    <property type="evidence" value="ECO:0000318"/>
    <property type="project" value="GO_Central"/>
</dbReference>
<dbReference type="EnsemblPlants" id="Pp3c2_180V3.1">
    <property type="protein sequence ID" value="Pp3c2_180V3.1"/>
    <property type="gene ID" value="Pp3c2_180"/>
</dbReference>
<dbReference type="OrthoDB" id="1901752at2759"/>
<dbReference type="InterPro" id="IPR001245">
    <property type="entry name" value="Ser-Thr/Tyr_kinase_cat_dom"/>
</dbReference>